<evidence type="ECO:0000313" key="9">
    <source>
        <dbReference type="Proteomes" id="UP000289411"/>
    </source>
</evidence>
<dbReference type="CDD" id="cd01127">
    <property type="entry name" value="TrwB_TraG_TraD_VirD4"/>
    <property type="match status" value="1"/>
</dbReference>
<dbReference type="InterPro" id="IPR027417">
    <property type="entry name" value="P-loop_NTPase"/>
</dbReference>
<comment type="similarity">
    <text evidence="2">Belongs to the VirD4/TraG family.</text>
</comment>
<evidence type="ECO:0000256" key="7">
    <source>
        <dbReference type="SAM" id="MobiDB-lite"/>
    </source>
</evidence>
<evidence type="ECO:0000256" key="3">
    <source>
        <dbReference type="ARBA" id="ARBA00022475"/>
    </source>
</evidence>
<dbReference type="PANTHER" id="PTHR37937:SF1">
    <property type="entry name" value="CONJUGATIVE TRANSFER: DNA TRANSPORT"/>
    <property type="match status" value="1"/>
</dbReference>
<protein>
    <submittedName>
        <fullName evidence="8">Type VI secretion protein</fullName>
    </submittedName>
</protein>
<evidence type="ECO:0000256" key="6">
    <source>
        <dbReference type="ARBA" id="ARBA00023136"/>
    </source>
</evidence>
<gene>
    <name evidence="8" type="ORF">D3272_04505</name>
</gene>
<feature type="region of interest" description="Disordered" evidence="7">
    <location>
        <begin position="479"/>
        <end position="500"/>
    </location>
</feature>
<proteinExistence type="inferred from homology"/>
<comment type="caution">
    <text evidence="8">The sequence shown here is derived from an EMBL/GenBank/DDBJ whole genome shotgun (WGS) entry which is preliminary data.</text>
</comment>
<dbReference type="GO" id="GO:0005886">
    <property type="term" value="C:plasma membrane"/>
    <property type="evidence" value="ECO:0007669"/>
    <property type="project" value="UniProtKB-SubCell"/>
</dbReference>
<evidence type="ECO:0000256" key="5">
    <source>
        <dbReference type="ARBA" id="ARBA00022989"/>
    </source>
</evidence>
<evidence type="ECO:0000256" key="1">
    <source>
        <dbReference type="ARBA" id="ARBA00004651"/>
    </source>
</evidence>
<dbReference type="InterPro" id="IPR003688">
    <property type="entry name" value="TraG/VirD4"/>
</dbReference>
<reference evidence="8 9" key="2">
    <citation type="submission" date="2019-02" db="EMBL/GenBank/DDBJ databases">
        <title>'Lichenibacterium ramalinii' gen. nov. sp. nov., 'Lichenibacterium minor' gen. nov. sp. nov.</title>
        <authorList>
            <person name="Pankratov T."/>
        </authorList>
    </citation>
    <scope>NUCLEOTIDE SEQUENCE [LARGE SCALE GENOMIC DNA]</scope>
    <source>
        <strain evidence="8 9">RmlP001</strain>
    </source>
</reference>
<dbReference type="EMBL" id="QYBC01000003">
    <property type="protein sequence ID" value="RYB06602.1"/>
    <property type="molecule type" value="Genomic_DNA"/>
</dbReference>
<feature type="compositionally biased region" description="Low complexity" evidence="7">
    <location>
        <begin position="481"/>
        <end position="494"/>
    </location>
</feature>
<keyword evidence="6" id="KW-0472">Membrane</keyword>
<dbReference type="PANTHER" id="PTHR37937">
    <property type="entry name" value="CONJUGATIVE TRANSFER: DNA TRANSPORT"/>
    <property type="match status" value="1"/>
</dbReference>
<reference evidence="8 9" key="1">
    <citation type="submission" date="2018-09" db="EMBL/GenBank/DDBJ databases">
        <authorList>
            <person name="Grouzdev D.S."/>
            <person name="Krutkina M.S."/>
        </authorList>
    </citation>
    <scope>NUCLEOTIDE SEQUENCE [LARGE SCALE GENOMIC DNA]</scope>
    <source>
        <strain evidence="8 9">RmlP001</strain>
    </source>
</reference>
<dbReference type="OrthoDB" id="9759295at2"/>
<dbReference type="SUPFAM" id="SSF52540">
    <property type="entry name" value="P-loop containing nucleoside triphosphate hydrolases"/>
    <property type="match status" value="1"/>
</dbReference>
<keyword evidence="4" id="KW-0812">Transmembrane</keyword>
<accession>A0A4Q2RFP6</accession>
<dbReference type="InterPro" id="IPR051539">
    <property type="entry name" value="T4SS-coupling_protein"/>
</dbReference>
<dbReference type="Proteomes" id="UP000289411">
    <property type="component" value="Unassembled WGS sequence"/>
</dbReference>
<keyword evidence="5" id="KW-1133">Transmembrane helix</keyword>
<sequence length="554" mass="60050">MRLMLLAAASIVLIYPLALCVQHGLAISFWPSEALSPNVWFGDFTTHPNLGQVAEAYWDVATGQSKAFANGGWSLGPLLAFSPLALAILLRFTPKPPMAKRDVAGTFGAARFATAAECVTMTRGLELGIDPASGRAVRIAAEGTLVTIAPPRTGKTSGLLIPNLSYPEPGAWAGPAVVLDSKGEVYRATQARRERMGRRVVCLDPLDLVGGQDTWNPLATLQVQDILYMQKTALALLPESGSGDKASAYFRNRAVDLIVGAILVSLRLDRRTAPEIHRLLSDADDFIEQLKAAGAQPAALAALEILEADPRTRDPIRSTALQAFQWLADPRMRHLVGDSSFDLAELSRNEVDIFIAIPPEHKRILAPLLRWLLSDLFTSIRRNRPKERVILFIDEAAALGRFDEILTSAAELPGYGASLWTFWQDRSQIVSLYGEAGAATLVNTAEVVTLSDLSAVDPAESDRWSRALGNYTALIDSFSRPTAGQGSSTTSSGPQPAPLMSQDALVTMPVDELLVFPNRSLETRHPLRLRKTVAHTDHRIRPLVAAVAPVGRAR</sequence>
<keyword evidence="3" id="KW-1003">Cell membrane</keyword>
<comment type="subcellular location">
    <subcellularLocation>
        <location evidence="1">Cell membrane</location>
        <topology evidence="1">Multi-pass membrane protein</topology>
    </subcellularLocation>
</comment>
<organism evidence="8 9">
    <name type="scientific">Lichenibacterium ramalinae</name>
    <dbReference type="NCBI Taxonomy" id="2316527"/>
    <lineage>
        <taxon>Bacteria</taxon>
        <taxon>Pseudomonadati</taxon>
        <taxon>Pseudomonadota</taxon>
        <taxon>Alphaproteobacteria</taxon>
        <taxon>Hyphomicrobiales</taxon>
        <taxon>Lichenihabitantaceae</taxon>
        <taxon>Lichenibacterium</taxon>
    </lineage>
</organism>
<keyword evidence="9" id="KW-1185">Reference proteome</keyword>
<evidence type="ECO:0000313" key="8">
    <source>
        <dbReference type="EMBL" id="RYB06602.1"/>
    </source>
</evidence>
<evidence type="ECO:0000256" key="4">
    <source>
        <dbReference type="ARBA" id="ARBA00022692"/>
    </source>
</evidence>
<dbReference type="Pfam" id="PF02534">
    <property type="entry name" value="T4SS-DNA_transf"/>
    <property type="match status" value="1"/>
</dbReference>
<evidence type="ECO:0000256" key="2">
    <source>
        <dbReference type="ARBA" id="ARBA00008806"/>
    </source>
</evidence>
<dbReference type="Gene3D" id="3.40.50.300">
    <property type="entry name" value="P-loop containing nucleotide triphosphate hydrolases"/>
    <property type="match status" value="1"/>
</dbReference>
<name>A0A4Q2RFP6_9HYPH</name>
<dbReference type="AlphaFoldDB" id="A0A4Q2RFP6"/>